<dbReference type="Pfam" id="PF21864">
    <property type="entry name" value="MORF_dom"/>
    <property type="match status" value="1"/>
</dbReference>
<dbReference type="EMBL" id="OX451738">
    <property type="protein sequence ID" value="CAI8604057.1"/>
    <property type="molecule type" value="Genomic_DNA"/>
</dbReference>
<proteinExistence type="predicted"/>
<evidence type="ECO:0000313" key="6">
    <source>
        <dbReference type="Proteomes" id="UP001157006"/>
    </source>
</evidence>
<evidence type="ECO:0000256" key="3">
    <source>
        <dbReference type="PROSITE-ProRule" id="PRU00176"/>
    </source>
</evidence>
<keyword evidence="1" id="KW-0507">mRNA processing</keyword>
<dbReference type="InterPro" id="IPR037045">
    <property type="entry name" value="S8pro/Inhibitor_I9_sf"/>
</dbReference>
<dbReference type="InterPro" id="IPR035979">
    <property type="entry name" value="RBD_domain_sf"/>
</dbReference>
<dbReference type="Pfam" id="PF00076">
    <property type="entry name" value="RRM_1"/>
    <property type="match status" value="1"/>
</dbReference>
<protein>
    <recommendedName>
        <fullName evidence="4">RRM domain-containing protein</fullName>
    </recommendedName>
</protein>
<keyword evidence="2" id="KW-0809">Transit peptide</keyword>
<dbReference type="GO" id="GO:0003723">
    <property type="term" value="F:RNA binding"/>
    <property type="evidence" value="ECO:0007669"/>
    <property type="project" value="UniProtKB-UniRule"/>
</dbReference>
<dbReference type="PROSITE" id="PS50102">
    <property type="entry name" value="RRM"/>
    <property type="match status" value="1"/>
</dbReference>
<dbReference type="GO" id="GO:0006397">
    <property type="term" value="P:mRNA processing"/>
    <property type="evidence" value="ECO:0007669"/>
    <property type="project" value="UniProtKB-KW"/>
</dbReference>
<dbReference type="GO" id="GO:0016554">
    <property type="term" value="P:cytidine to uridine editing"/>
    <property type="evidence" value="ECO:0007669"/>
    <property type="project" value="InterPro"/>
</dbReference>
<dbReference type="FunFam" id="3.30.70.80:FF:000007">
    <property type="entry name" value="Organelle RRM domain-containing protein 1, chloroplastic"/>
    <property type="match status" value="1"/>
</dbReference>
<accession>A0AAV1A252</accession>
<dbReference type="SMART" id="SM00360">
    <property type="entry name" value="RRM"/>
    <property type="match status" value="1"/>
</dbReference>
<dbReference type="InterPro" id="IPR054059">
    <property type="entry name" value="MORF/ORRM1/DAG-like_MORF"/>
</dbReference>
<dbReference type="Gene3D" id="3.30.70.80">
    <property type="entry name" value="Peptidase S8 propeptide/proteinase inhibitor I9"/>
    <property type="match status" value="1"/>
</dbReference>
<keyword evidence="6" id="KW-1185">Reference proteome</keyword>
<sequence>MSYTNMEVLSLSVTLTKSQTFPSLKQPLHQLPITTTLPNKINLSSSSISCNSSFTRISATNAQPSISQTNMLFPAGNSKHWIVRMDKPGVGVVTKAQIVDYYAQILTKVMGNEKDAQMCLYHVSWKTNFGFCCEIDEECALELAGVPGVLSVQPDHNFESENKNYEGRNLENRLNVPSSLEETQETPVKTKKLFVTGLSFYTSEKTLRAAFEGFGELVEVKVIIDKISKRSKGYAFIEYAAEEAASAALKEMNNKIINGWMIVVDVAKTTPPRYNKGRARPSA</sequence>
<name>A0AAV1A252_VICFA</name>
<dbReference type="GO" id="GO:0005739">
    <property type="term" value="C:mitochondrion"/>
    <property type="evidence" value="ECO:0007669"/>
    <property type="project" value="TreeGrafter"/>
</dbReference>
<feature type="domain" description="RRM" evidence="4">
    <location>
        <begin position="191"/>
        <end position="269"/>
    </location>
</feature>
<dbReference type="GO" id="GO:0080156">
    <property type="term" value="P:mitochondrial mRNA modification"/>
    <property type="evidence" value="ECO:0007669"/>
    <property type="project" value="TreeGrafter"/>
</dbReference>
<evidence type="ECO:0000259" key="4">
    <source>
        <dbReference type="PROSITE" id="PS50102"/>
    </source>
</evidence>
<organism evidence="5 6">
    <name type="scientific">Vicia faba</name>
    <name type="common">Broad bean</name>
    <name type="synonym">Faba vulgaris</name>
    <dbReference type="NCBI Taxonomy" id="3906"/>
    <lineage>
        <taxon>Eukaryota</taxon>
        <taxon>Viridiplantae</taxon>
        <taxon>Streptophyta</taxon>
        <taxon>Embryophyta</taxon>
        <taxon>Tracheophyta</taxon>
        <taxon>Spermatophyta</taxon>
        <taxon>Magnoliopsida</taxon>
        <taxon>eudicotyledons</taxon>
        <taxon>Gunneridae</taxon>
        <taxon>Pentapetalae</taxon>
        <taxon>rosids</taxon>
        <taxon>fabids</taxon>
        <taxon>Fabales</taxon>
        <taxon>Fabaceae</taxon>
        <taxon>Papilionoideae</taxon>
        <taxon>50 kb inversion clade</taxon>
        <taxon>NPAAA clade</taxon>
        <taxon>Hologalegina</taxon>
        <taxon>IRL clade</taxon>
        <taxon>Fabeae</taxon>
        <taxon>Vicia</taxon>
    </lineage>
</organism>
<gene>
    <name evidence="5" type="ORF">VFH_III114480</name>
</gene>
<dbReference type="Proteomes" id="UP001157006">
    <property type="component" value="Chromosome 3"/>
</dbReference>
<dbReference type="SUPFAM" id="SSF54928">
    <property type="entry name" value="RNA-binding domain, RBD"/>
    <property type="match status" value="1"/>
</dbReference>
<evidence type="ECO:0000313" key="5">
    <source>
        <dbReference type="EMBL" id="CAI8604057.1"/>
    </source>
</evidence>
<dbReference type="InterPro" id="IPR000504">
    <property type="entry name" value="RRM_dom"/>
</dbReference>
<dbReference type="Gene3D" id="3.30.70.330">
    <property type="match status" value="1"/>
</dbReference>
<evidence type="ECO:0000256" key="2">
    <source>
        <dbReference type="ARBA" id="ARBA00022946"/>
    </source>
</evidence>
<dbReference type="InterPro" id="IPR012677">
    <property type="entry name" value="Nucleotide-bd_a/b_plait_sf"/>
</dbReference>
<evidence type="ECO:0000256" key="1">
    <source>
        <dbReference type="ARBA" id="ARBA00022664"/>
    </source>
</evidence>
<reference evidence="5 6" key="1">
    <citation type="submission" date="2023-01" db="EMBL/GenBank/DDBJ databases">
        <authorList>
            <person name="Kreplak J."/>
        </authorList>
    </citation>
    <scope>NUCLEOTIDE SEQUENCE [LARGE SCALE GENOMIC DNA]</scope>
</reference>
<keyword evidence="3" id="KW-0694">RNA-binding</keyword>
<dbReference type="PANTHER" id="PTHR31346">
    <property type="entry name" value="MULTIPLE ORGANELLAR RNA EDITING FACTOR 2, CHLOROPLASTIC-RELATED-RELATED"/>
    <property type="match status" value="1"/>
</dbReference>
<dbReference type="AlphaFoldDB" id="A0AAV1A252"/>
<dbReference type="PANTHER" id="PTHR31346:SF11">
    <property type="entry name" value="ORGANELLE RRM DOMAIN-CONTAINING PROTEIN 1, CHLOROPLASTIC"/>
    <property type="match status" value="1"/>
</dbReference>
<dbReference type="InterPro" id="IPR039206">
    <property type="entry name" value="MORF/ORRM1/DAG-like"/>
</dbReference>